<name>A0A652YPQ6_NOCGL</name>
<sequence length="153" mass="15950">MSENFAPETVDALPSWAQKMIGDLRTEAATNRKAATDAQTERDTYRDELTGIASKTALDGLTGILADPEDLARYVDTTTLLGDDGKPDPGKYTEAAQTLISERPHLGIPAPRTAGKSGVEVTGGRTHAPRAADPAAQIAAGTADFVSLVQGAS</sequence>
<gene>
    <name evidence="1" type="ORF">FNL38_104420</name>
</gene>
<proteinExistence type="predicted"/>
<reference evidence="1" key="1">
    <citation type="submission" date="2019-07" db="EMBL/GenBank/DDBJ databases">
        <title>Genomic Encyclopedia of Type Strains, Phase IV (KMG-IV): sequencing the most valuable type-strain genomes for metagenomic binning, comparative biology and taxonomic classification.</title>
        <authorList>
            <person name="Goeker M."/>
        </authorList>
    </citation>
    <scope>NUCLEOTIDE SEQUENCE</scope>
    <source>
        <strain evidence="1">DSM 44596</strain>
    </source>
</reference>
<organism evidence="1">
    <name type="scientific">Nocardia globerula</name>
    <dbReference type="NCBI Taxonomy" id="1818"/>
    <lineage>
        <taxon>Bacteria</taxon>
        <taxon>Bacillati</taxon>
        <taxon>Actinomycetota</taxon>
        <taxon>Actinomycetes</taxon>
        <taxon>Mycobacteriales</taxon>
        <taxon>Nocardiaceae</taxon>
        <taxon>Nocardia</taxon>
    </lineage>
</organism>
<comment type="caution">
    <text evidence="1">The sequence shown here is derived from an EMBL/GenBank/DDBJ whole genome shotgun (WGS) entry which is preliminary data.</text>
</comment>
<evidence type="ECO:0000313" key="1">
    <source>
        <dbReference type="EMBL" id="TYQ04047.1"/>
    </source>
</evidence>
<accession>A0A652YPQ6</accession>
<dbReference type="AlphaFoldDB" id="A0A652YPQ6"/>
<protein>
    <recommendedName>
        <fullName evidence="2">Minor structural protein GP20</fullName>
    </recommendedName>
</protein>
<evidence type="ECO:0008006" key="2">
    <source>
        <dbReference type="Google" id="ProtNLM"/>
    </source>
</evidence>
<dbReference type="EMBL" id="VNIQ01000004">
    <property type="protein sequence ID" value="TYQ04047.1"/>
    <property type="molecule type" value="Genomic_DNA"/>
</dbReference>